<gene>
    <name evidence="2" type="ORF">KQJ23_12150</name>
</gene>
<reference evidence="2 3" key="1">
    <citation type="submission" date="2021-06" db="EMBL/GenBank/DDBJ databases">
        <authorList>
            <person name="Sun Q."/>
            <person name="Li D."/>
        </authorList>
    </citation>
    <scope>NUCLEOTIDE SEQUENCE [LARGE SCALE GENOMIC DNA]</scope>
    <source>
        <strain evidence="2 3">MSJ-6</strain>
    </source>
</reference>
<organism evidence="2 3">
    <name type="scientific">Paenibacillus brevis</name>
    <dbReference type="NCBI Taxonomy" id="2841508"/>
    <lineage>
        <taxon>Bacteria</taxon>
        <taxon>Bacillati</taxon>
        <taxon>Bacillota</taxon>
        <taxon>Bacilli</taxon>
        <taxon>Bacillales</taxon>
        <taxon>Paenibacillaceae</taxon>
        <taxon>Paenibacillus</taxon>
    </lineage>
</organism>
<evidence type="ECO:0000259" key="1">
    <source>
        <dbReference type="Pfam" id="PF01636"/>
    </source>
</evidence>
<keyword evidence="3" id="KW-1185">Reference proteome</keyword>
<feature type="domain" description="Aminoglycoside phosphotransferase" evidence="1">
    <location>
        <begin position="97"/>
        <end position="258"/>
    </location>
</feature>
<sequence>MREIRTESLTQALNKMLGTKIIRVEFQTEQLHGGTVGDVQLVTGNAKTTDGTDIRYKIILKVQMKWERYGDPDSWRREYGFYTSNLGSLFSESFRWPECYHAEMNGEENETQIWMEYIDGISGLNLTGDMYERAAEELGRFQGRLYAEQPAFLQSLANLSKVDYMKKFYLHYRSWNRVYDYVRSEDCEIPEHLCKMLIDIDESADEIFNRIEKLPVVLCHRDFWVTNILYLNGRIVVIDWDTAGWGYLGEDMASLIADKADIEHMVDYYHRCIPAYYKGFSEYANISHIVDNFVYEMILLMFGYRLVEWYMNAISQAPHQDQVDESSMYLSTLQKIYEMKNE</sequence>
<name>A0ABS6FQR8_9BACL</name>
<dbReference type="Pfam" id="PF01636">
    <property type="entry name" value="APH"/>
    <property type="match status" value="1"/>
</dbReference>
<accession>A0ABS6FQR8</accession>
<evidence type="ECO:0000313" key="3">
    <source>
        <dbReference type="Proteomes" id="UP000743001"/>
    </source>
</evidence>
<dbReference type="PANTHER" id="PTHR11012">
    <property type="entry name" value="PROTEIN KINASE-LIKE DOMAIN-CONTAINING"/>
    <property type="match status" value="1"/>
</dbReference>
<dbReference type="InterPro" id="IPR002575">
    <property type="entry name" value="Aminoglycoside_PTrfase"/>
</dbReference>
<protein>
    <submittedName>
        <fullName evidence="2">Aminoglycoside phosphotransferase family protein</fullName>
    </submittedName>
</protein>
<proteinExistence type="predicted"/>
<dbReference type="EMBL" id="JAHLQJ010000009">
    <property type="protein sequence ID" value="MBU5672579.1"/>
    <property type="molecule type" value="Genomic_DNA"/>
</dbReference>
<dbReference type="Proteomes" id="UP000743001">
    <property type="component" value="Unassembled WGS sequence"/>
</dbReference>
<dbReference type="RefSeq" id="WP_216479153.1">
    <property type="nucleotide sequence ID" value="NZ_JAHLQJ010000009.1"/>
</dbReference>
<evidence type="ECO:0000313" key="2">
    <source>
        <dbReference type="EMBL" id="MBU5672579.1"/>
    </source>
</evidence>
<comment type="caution">
    <text evidence="2">The sequence shown here is derived from an EMBL/GenBank/DDBJ whole genome shotgun (WGS) entry which is preliminary data.</text>
</comment>
<dbReference type="PANTHER" id="PTHR11012:SF30">
    <property type="entry name" value="PROTEIN KINASE-LIKE DOMAIN-CONTAINING"/>
    <property type="match status" value="1"/>
</dbReference>